<dbReference type="Proteomes" id="UP001215598">
    <property type="component" value="Unassembled WGS sequence"/>
</dbReference>
<dbReference type="AlphaFoldDB" id="A0AAD7DVZ4"/>
<name>A0AAD7DVZ4_9AGAR</name>
<evidence type="ECO:0000313" key="2">
    <source>
        <dbReference type="Proteomes" id="UP001215598"/>
    </source>
</evidence>
<organism evidence="1 2">
    <name type="scientific">Mycena metata</name>
    <dbReference type="NCBI Taxonomy" id="1033252"/>
    <lineage>
        <taxon>Eukaryota</taxon>
        <taxon>Fungi</taxon>
        <taxon>Dikarya</taxon>
        <taxon>Basidiomycota</taxon>
        <taxon>Agaricomycotina</taxon>
        <taxon>Agaricomycetes</taxon>
        <taxon>Agaricomycetidae</taxon>
        <taxon>Agaricales</taxon>
        <taxon>Marasmiineae</taxon>
        <taxon>Mycenaceae</taxon>
        <taxon>Mycena</taxon>
    </lineage>
</organism>
<proteinExistence type="predicted"/>
<keyword evidence="2" id="KW-1185">Reference proteome</keyword>
<gene>
    <name evidence="1" type="ORF">B0H16DRAFT_1749511</name>
</gene>
<protein>
    <submittedName>
        <fullName evidence="1">Uncharacterized protein</fullName>
    </submittedName>
</protein>
<comment type="caution">
    <text evidence="1">The sequence shown here is derived from an EMBL/GenBank/DDBJ whole genome shotgun (WGS) entry which is preliminary data.</text>
</comment>
<evidence type="ECO:0000313" key="1">
    <source>
        <dbReference type="EMBL" id="KAJ7699105.1"/>
    </source>
</evidence>
<accession>A0AAD7DVZ4</accession>
<sequence length="225" mass="25154">MHAEFYSLSLDALWIESTNSKPPPLKNQIVSSRHVTLQDPLFATQLAILPLYPVIAQGQLSKSYLPRSLRFCTYDSCLAPPTLFETCTKDSGLVLQKRHRRISSTGCEEQPEDHSLHKHTSPPYIMRVSTFFPALFTIALAAQANAAAVNPRADIHDLTSFRAASHADQKAFLLQINPTNLQLSDVELQTIAQEPKVSAKLNGAQLTLDEVRAWLVRWDKKHGKN</sequence>
<dbReference type="EMBL" id="JARKIB010000579">
    <property type="protein sequence ID" value="KAJ7699105.1"/>
    <property type="molecule type" value="Genomic_DNA"/>
</dbReference>
<reference evidence="1" key="1">
    <citation type="submission" date="2023-03" db="EMBL/GenBank/DDBJ databases">
        <title>Massive genome expansion in bonnet fungi (Mycena s.s.) driven by repeated elements and novel gene families across ecological guilds.</title>
        <authorList>
            <consortium name="Lawrence Berkeley National Laboratory"/>
            <person name="Harder C.B."/>
            <person name="Miyauchi S."/>
            <person name="Viragh M."/>
            <person name="Kuo A."/>
            <person name="Thoen E."/>
            <person name="Andreopoulos B."/>
            <person name="Lu D."/>
            <person name="Skrede I."/>
            <person name="Drula E."/>
            <person name="Henrissat B."/>
            <person name="Morin E."/>
            <person name="Kohler A."/>
            <person name="Barry K."/>
            <person name="LaButti K."/>
            <person name="Morin E."/>
            <person name="Salamov A."/>
            <person name="Lipzen A."/>
            <person name="Mereny Z."/>
            <person name="Hegedus B."/>
            <person name="Baldrian P."/>
            <person name="Stursova M."/>
            <person name="Weitz H."/>
            <person name="Taylor A."/>
            <person name="Grigoriev I.V."/>
            <person name="Nagy L.G."/>
            <person name="Martin F."/>
            <person name="Kauserud H."/>
        </authorList>
    </citation>
    <scope>NUCLEOTIDE SEQUENCE</scope>
    <source>
        <strain evidence="1">CBHHK182m</strain>
    </source>
</reference>